<dbReference type="Proteomes" id="UP000192906">
    <property type="component" value="Unassembled WGS sequence"/>
</dbReference>
<evidence type="ECO:0000313" key="1">
    <source>
        <dbReference type="EMBL" id="SME87837.1"/>
    </source>
</evidence>
<dbReference type="OrthoDB" id="9852160at2"/>
<organism evidence="1 2">
    <name type="scientific">Desulfovibrio gilichinskyi</name>
    <dbReference type="NCBI Taxonomy" id="1519643"/>
    <lineage>
        <taxon>Bacteria</taxon>
        <taxon>Pseudomonadati</taxon>
        <taxon>Thermodesulfobacteriota</taxon>
        <taxon>Desulfovibrionia</taxon>
        <taxon>Desulfovibrionales</taxon>
        <taxon>Desulfovibrionaceae</taxon>
        <taxon>Desulfovibrio</taxon>
    </lineage>
</organism>
<dbReference type="STRING" id="1519643.SAMN06295933_0051"/>
<protein>
    <submittedName>
        <fullName evidence="1">Uncharacterized protein</fullName>
    </submittedName>
</protein>
<proteinExistence type="predicted"/>
<dbReference type="AlphaFoldDB" id="A0A1X7C0N2"/>
<keyword evidence="2" id="KW-1185">Reference proteome</keyword>
<sequence length="129" mass="14259">MRIIKSIILIALVLSCILIAITAGATTIEEVIHNTIREQFLELAVTTAAESQTIEVLPNDNEIKISTGKGFQKIIYSPATRTISITSEIPDSSNYVETFLVKLKNGRSLKLSTEYEFEDNQILNMEVAG</sequence>
<dbReference type="EMBL" id="FWZU01000001">
    <property type="protein sequence ID" value="SME87837.1"/>
    <property type="molecule type" value="Genomic_DNA"/>
</dbReference>
<evidence type="ECO:0000313" key="2">
    <source>
        <dbReference type="Proteomes" id="UP000192906"/>
    </source>
</evidence>
<accession>A0A1X7C0N2</accession>
<reference evidence="2" key="1">
    <citation type="submission" date="2017-04" db="EMBL/GenBank/DDBJ databases">
        <authorList>
            <person name="Varghese N."/>
            <person name="Submissions S."/>
        </authorList>
    </citation>
    <scope>NUCLEOTIDE SEQUENCE [LARGE SCALE GENOMIC DNA]</scope>
    <source>
        <strain evidence="2">K3S</strain>
    </source>
</reference>
<name>A0A1X7C0N2_9BACT</name>
<dbReference type="RefSeq" id="WP_085096632.1">
    <property type="nucleotide sequence ID" value="NZ_FWZU01000001.1"/>
</dbReference>
<gene>
    <name evidence="1" type="ORF">SAMN06295933_0051</name>
</gene>
<dbReference type="PROSITE" id="PS51257">
    <property type="entry name" value="PROKAR_LIPOPROTEIN"/>
    <property type="match status" value="1"/>
</dbReference>